<accession>A0ABP0WFH6</accession>
<protein>
    <submittedName>
        <fullName evidence="2">Uncharacterized protein</fullName>
    </submittedName>
</protein>
<proteinExistence type="predicted"/>
<organism evidence="2 3">
    <name type="scientific">Sphagnum jensenii</name>
    <dbReference type="NCBI Taxonomy" id="128206"/>
    <lineage>
        <taxon>Eukaryota</taxon>
        <taxon>Viridiplantae</taxon>
        <taxon>Streptophyta</taxon>
        <taxon>Embryophyta</taxon>
        <taxon>Bryophyta</taxon>
        <taxon>Sphagnophytina</taxon>
        <taxon>Sphagnopsida</taxon>
        <taxon>Sphagnales</taxon>
        <taxon>Sphagnaceae</taxon>
        <taxon>Sphagnum</taxon>
    </lineage>
</organism>
<evidence type="ECO:0000256" key="1">
    <source>
        <dbReference type="SAM" id="MobiDB-lite"/>
    </source>
</evidence>
<evidence type="ECO:0000313" key="3">
    <source>
        <dbReference type="Proteomes" id="UP001497444"/>
    </source>
</evidence>
<sequence>MEKMRISPPEQEKAQSAPVLLRVALFFGIEKFLQNLTVCNLCNFVVKGVATTLPEEHHLDIGQVYAKSNDPGTGMLGLNLWEYFMKLNIMKWPGTEIAERGIPSEGKEAGDGGVYPDRDTGIWGLNLLLNTLNFITKWSAIGTGTGEQGNLHVGGTNTPGERDEAEGGEGGDNNDNCEC</sequence>
<dbReference type="EMBL" id="OZ020112">
    <property type="protein sequence ID" value="CAK9265599.1"/>
    <property type="molecule type" value="Genomic_DNA"/>
</dbReference>
<feature type="region of interest" description="Disordered" evidence="1">
    <location>
        <begin position="146"/>
        <end position="179"/>
    </location>
</feature>
<dbReference type="Proteomes" id="UP001497444">
    <property type="component" value="Chromosome 17"/>
</dbReference>
<evidence type="ECO:0000313" key="2">
    <source>
        <dbReference type="EMBL" id="CAK9265599.1"/>
    </source>
</evidence>
<gene>
    <name evidence="2" type="ORF">CSSPJE1EN1_LOCUS11077</name>
</gene>
<reference evidence="2" key="1">
    <citation type="submission" date="2024-02" db="EMBL/GenBank/DDBJ databases">
        <authorList>
            <consortium name="ELIXIR-Norway"/>
            <consortium name="Elixir Norway"/>
        </authorList>
    </citation>
    <scope>NUCLEOTIDE SEQUENCE</scope>
</reference>
<name>A0ABP0WFH6_9BRYO</name>
<keyword evidence="3" id="KW-1185">Reference proteome</keyword>